<reference evidence="4 5" key="1">
    <citation type="submission" date="2018-12" db="EMBL/GenBank/DDBJ databases">
        <authorList>
            <consortium name="Pathogen Informatics"/>
        </authorList>
    </citation>
    <scope>NUCLEOTIDE SEQUENCE [LARGE SCALE GENOMIC DNA]</scope>
    <source>
        <strain evidence="4 5">NCTC13098</strain>
    </source>
</reference>
<name>A0A3P8IZE4_RAOTE</name>
<keyword evidence="1 2" id="KW-0238">DNA-binding</keyword>
<organism evidence="4 5">
    <name type="scientific">Raoultella terrigena</name>
    <name type="common">Klebsiella terrigena</name>
    <dbReference type="NCBI Taxonomy" id="577"/>
    <lineage>
        <taxon>Bacteria</taxon>
        <taxon>Pseudomonadati</taxon>
        <taxon>Pseudomonadota</taxon>
        <taxon>Gammaproteobacteria</taxon>
        <taxon>Enterobacterales</taxon>
        <taxon>Enterobacteriaceae</taxon>
        <taxon>Klebsiella/Raoultella group</taxon>
        <taxon>Raoultella</taxon>
    </lineage>
</organism>
<gene>
    <name evidence="4" type="primary">kstR2_1</name>
    <name evidence="4" type="ORF">NCTC13098_03824</name>
</gene>
<feature type="domain" description="HTH tetR-type" evidence="3">
    <location>
        <begin position="16"/>
        <end position="76"/>
    </location>
</feature>
<dbReference type="NCBIfam" id="NF011572">
    <property type="entry name" value="PRK14996.1"/>
    <property type="match status" value="1"/>
</dbReference>
<dbReference type="GO" id="GO:0003700">
    <property type="term" value="F:DNA-binding transcription factor activity"/>
    <property type="evidence" value="ECO:0007669"/>
    <property type="project" value="TreeGrafter"/>
</dbReference>
<dbReference type="InterPro" id="IPR009057">
    <property type="entry name" value="Homeodomain-like_sf"/>
</dbReference>
<dbReference type="SUPFAM" id="SSF46689">
    <property type="entry name" value="Homeodomain-like"/>
    <property type="match status" value="1"/>
</dbReference>
<dbReference type="GO" id="GO:0000976">
    <property type="term" value="F:transcription cis-regulatory region binding"/>
    <property type="evidence" value="ECO:0007669"/>
    <property type="project" value="TreeGrafter"/>
</dbReference>
<dbReference type="AlphaFoldDB" id="A0A3P8IZE4"/>
<sequence length="204" mass="22932">MKTTVRREHMNYLSREDRREVILQAAMRVALRGGLGAMTVRQIAGEAGVATGQLHHHFTSIGELKAHAFVQLIRDMLAIQLVDDAASWNERLFSMLGSEDGRLEPYIRLWREGQLLSSSDSDIKAAYLLTMSLWHEETVNIIQHGTAAGEFHPGDSAENIAWRLIALVCGLDGIYALGMKEIDDAAFSRYINHYITMELLRPPE</sequence>
<dbReference type="InterPro" id="IPR001647">
    <property type="entry name" value="HTH_TetR"/>
</dbReference>
<dbReference type="PROSITE" id="PS50977">
    <property type="entry name" value="HTH_TETR_2"/>
    <property type="match status" value="1"/>
</dbReference>
<protein>
    <submittedName>
        <fullName evidence="4">HTH-type transcriptional repressor KstR2</fullName>
    </submittedName>
</protein>
<evidence type="ECO:0000313" key="4">
    <source>
        <dbReference type="EMBL" id="VDR27454.1"/>
    </source>
</evidence>
<dbReference type="KEGG" id="rtg:NCTC13098_03824"/>
<evidence type="ECO:0000259" key="3">
    <source>
        <dbReference type="PROSITE" id="PS50977"/>
    </source>
</evidence>
<dbReference type="SUPFAM" id="SSF48498">
    <property type="entry name" value="Tetracyclin repressor-like, C-terminal domain"/>
    <property type="match status" value="1"/>
</dbReference>
<accession>A0A3P8IZE4</accession>
<dbReference type="PANTHER" id="PTHR30055">
    <property type="entry name" value="HTH-TYPE TRANSCRIPTIONAL REGULATOR RUTR"/>
    <property type="match status" value="1"/>
</dbReference>
<dbReference type="PANTHER" id="PTHR30055:SF223">
    <property type="entry name" value="HTH-TYPE TRANSCRIPTIONAL REGULATOR UIDR"/>
    <property type="match status" value="1"/>
</dbReference>
<dbReference type="InterPro" id="IPR036271">
    <property type="entry name" value="Tet_transcr_reg_TetR-rel_C_sf"/>
</dbReference>
<proteinExistence type="predicted"/>
<feature type="DNA-binding region" description="H-T-H motif" evidence="2">
    <location>
        <begin position="39"/>
        <end position="58"/>
    </location>
</feature>
<evidence type="ECO:0000256" key="2">
    <source>
        <dbReference type="PROSITE-ProRule" id="PRU00335"/>
    </source>
</evidence>
<evidence type="ECO:0000256" key="1">
    <source>
        <dbReference type="ARBA" id="ARBA00023125"/>
    </source>
</evidence>
<dbReference type="Pfam" id="PF00440">
    <property type="entry name" value="TetR_N"/>
    <property type="match status" value="1"/>
</dbReference>
<evidence type="ECO:0000313" key="5">
    <source>
        <dbReference type="Proteomes" id="UP000274346"/>
    </source>
</evidence>
<dbReference type="Proteomes" id="UP000274346">
    <property type="component" value="Chromosome"/>
</dbReference>
<dbReference type="Gene3D" id="1.10.357.10">
    <property type="entry name" value="Tetracycline Repressor, domain 2"/>
    <property type="match status" value="1"/>
</dbReference>
<dbReference type="InterPro" id="IPR050109">
    <property type="entry name" value="HTH-type_TetR-like_transc_reg"/>
</dbReference>
<dbReference type="EMBL" id="LR131271">
    <property type="protein sequence ID" value="VDR27454.1"/>
    <property type="molecule type" value="Genomic_DNA"/>
</dbReference>